<dbReference type="Gene3D" id="3.10.580.10">
    <property type="entry name" value="CBS-domain"/>
    <property type="match status" value="1"/>
</dbReference>
<dbReference type="InterPro" id="IPR000644">
    <property type="entry name" value="CBS_dom"/>
</dbReference>
<name>A0A3P6STM8_CYLGO</name>
<evidence type="ECO:0000313" key="9">
    <source>
        <dbReference type="Proteomes" id="UP000271889"/>
    </source>
</evidence>
<dbReference type="EMBL" id="UYRV01024603">
    <property type="protein sequence ID" value="VDK75877.1"/>
    <property type="molecule type" value="Genomic_DNA"/>
</dbReference>
<dbReference type="GO" id="GO:0005765">
    <property type="term" value="C:lysosomal membrane"/>
    <property type="evidence" value="ECO:0007669"/>
    <property type="project" value="TreeGrafter"/>
</dbReference>
<proteinExistence type="predicted"/>
<gene>
    <name evidence="8" type="ORF">CGOC_LOCUS7170</name>
</gene>
<organism evidence="8 9">
    <name type="scientific">Cylicostephanus goldi</name>
    <name type="common">Nematode worm</name>
    <dbReference type="NCBI Taxonomy" id="71465"/>
    <lineage>
        <taxon>Eukaryota</taxon>
        <taxon>Metazoa</taxon>
        <taxon>Ecdysozoa</taxon>
        <taxon>Nematoda</taxon>
        <taxon>Chromadorea</taxon>
        <taxon>Rhabditida</taxon>
        <taxon>Rhabditina</taxon>
        <taxon>Rhabditomorpha</taxon>
        <taxon>Strongyloidea</taxon>
        <taxon>Strongylidae</taxon>
        <taxon>Cylicostephanus</taxon>
    </lineage>
</organism>
<keyword evidence="3" id="KW-0406">Ion transport</keyword>
<dbReference type="PROSITE" id="PS51371">
    <property type="entry name" value="CBS"/>
    <property type="match status" value="2"/>
</dbReference>
<keyword evidence="5" id="KW-0868">Chloride</keyword>
<evidence type="ECO:0000313" key="8">
    <source>
        <dbReference type="EMBL" id="VDK75877.1"/>
    </source>
</evidence>
<sequence length="190" mass="22197">MRSDVVAMERRERVARVVAVLKTTSHHGFPVVDRIEESAYSSLPDYGHLKGMILRSQLITLLEKRVFYSELDGFEGIERMGTVKLSDFFDEDVQQDKPVESLGLSASDEQCWMDLEPYIHPHPHRVPLNASLPFIFQLFRGLGLRYLPVVNDENRLRGIITRKDVARFRERRFNRKYQVQELYIAEDRSS</sequence>
<dbReference type="Pfam" id="PF00571">
    <property type="entry name" value="CBS"/>
    <property type="match status" value="1"/>
</dbReference>
<dbReference type="InterPro" id="IPR046342">
    <property type="entry name" value="CBS_dom_sf"/>
</dbReference>
<dbReference type="Proteomes" id="UP000271889">
    <property type="component" value="Unassembled WGS sequence"/>
</dbReference>
<dbReference type="InterPro" id="IPR051280">
    <property type="entry name" value="Cl-channel/antiporter"/>
</dbReference>
<keyword evidence="4 6" id="KW-0129">CBS domain</keyword>
<dbReference type="GO" id="GO:0015108">
    <property type="term" value="F:chloride transmembrane transporter activity"/>
    <property type="evidence" value="ECO:0007669"/>
    <property type="project" value="TreeGrafter"/>
</dbReference>
<keyword evidence="1" id="KW-0813">Transport</keyword>
<dbReference type="SMART" id="SM00116">
    <property type="entry name" value="CBS"/>
    <property type="match status" value="2"/>
</dbReference>
<keyword evidence="2" id="KW-0677">Repeat</keyword>
<feature type="domain" description="CBS" evidence="7">
    <location>
        <begin position="119"/>
        <end position="176"/>
    </location>
</feature>
<dbReference type="OrthoDB" id="428525at2759"/>
<reference evidence="8 9" key="1">
    <citation type="submission" date="2018-11" db="EMBL/GenBank/DDBJ databases">
        <authorList>
            <consortium name="Pathogen Informatics"/>
        </authorList>
    </citation>
    <scope>NUCLEOTIDE SEQUENCE [LARGE SCALE GENOMIC DNA]</scope>
</reference>
<dbReference type="AlphaFoldDB" id="A0A3P6STM8"/>
<evidence type="ECO:0000259" key="7">
    <source>
        <dbReference type="PROSITE" id="PS51371"/>
    </source>
</evidence>
<dbReference type="CDD" id="cd04591">
    <property type="entry name" value="CBS_pair_voltage-gated_CLC_euk_bac"/>
    <property type="match status" value="1"/>
</dbReference>
<keyword evidence="9" id="KW-1185">Reference proteome</keyword>
<accession>A0A3P6STM8</accession>
<evidence type="ECO:0000256" key="4">
    <source>
        <dbReference type="ARBA" id="ARBA00023122"/>
    </source>
</evidence>
<evidence type="ECO:0000256" key="3">
    <source>
        <dbReference type="ARBA" id="ARBA00023065"/>
    </source>
</evidence>
<dbReference type="SUPFAM" id="SSF54631">
    <property type="entry name" value="CBS-domain pair"/>
    <property type="match status" value="1"/>
</dbReference>
<evidence type="ECO:0000256" key="1">
    <source>
        <dbReference type="ARBA" id="ARBA00022448"/>
    </source>
</evidence>
<evidence type="ECO:0000256" key="6">
    <source>
        <dbReference type="PROSITE-ProRule" id="PRU00703"/>
    </source>
</evidence>
<feature type="domain" description="CBS" evidence="7">
    <location>
        <begin position="1"/>
        <end position="70"/>
    </location>
</feature>
<evidence type="ECO:0000256" key="5">
    <source>
        <dbReference type="ARBA" id="ARBA00023214"/>
    </source>
</evidence>
<evidence type="ECO:0000256" key="2">
    <source>
        <dbReference type="ARBA" id="ARBA00022737"/>
    </source>
</evidence>
<dbReference type="PANTHER" id="PTHR11689:SF136">
    <property type="entry name" value="H(+)_CL(-) EXCHANGE TRANSPORTER 7"/>
    <property type="match status" value="1"/>
</dbReference>
<protein>
    <recommendedName>
        <fullName evidence="7">CBS domain-containing protein</fullName>
    </recommendedName>
</protein>
<dbReference type="PANTHER" id="PTHR11689">
    <property type="entry name" value="CHLORIDE CHANNEL PROTEIN CLC FAMILY MEMBER"/>
    <property type="match status" value="1"/>
</dbReference>